<accession>A0ABN9BLJ5</accession>
<reference evidence="1" key="1">
    <citation type="submission" date="2023-05" db="EMBL/GenBank/DDBJ databases">
        <authorList>
            <person name="Stuckert A."/>
        </authorList>
    </citation>
    <scope>NUCLEOTIDE SEQUENCE</scope>
</reference>
<comment type="caution">
    <text evidence="1">The sequence shown here is derived from an EMBL/GenBank/DDBJ whole genome shotgun (WGS) entry which is preliminary data.</text>
</comment>
<evidence type="ECO:0000313" key="2">
    <source>
        <dbReference type="Proteomes" id="UP001162483"/>
    </source>
</evidence>
<evidence type="ECO:0000313" key="1">
    <source>
        <dbReference type="EMBL" id="CAI9548534.1"/>
    </source>
</evidence>
<dbReference type="Proteomes" id="UP001162483">
    <property type="component" value="Unassembled WGS sequence"/>
</dbReference>
<organism evidence="1 2">
    <name type="scientific">Staurois parvus</name>
    <dbReference type="NCBI Taxonomy" id="386267"/>
    <lineage>
        <taxon>Eukaryota</taxon>
        <taxon>Metazoa</taxon>
        <taxon>Chordata</taxon>
        <taxon>Craniata</taxon>
        <taxon>Vertebrata</taxon>
        <taxon>Euteleostomi</taxon>
        <taxon>Amphibia</taxon>
        <taxon>Batrachia</taxon>
        <taxon>Anura</taxon>
        <taxon>Neobatrachia</taxon>
        <taxon>Ranoidea</taxon>
        <taxon>Ranidae</taxon>
        <taxon>Staurois</taxon>
    </lineage>
</organism>
<name>A0ABN9BLJ5_9NEOB</name>
<gene>
    <name evidence="1" type="ORF">SPARVUS_LOCUS3161095</name>
</gene>
<sequence>MYVHTRTYIHAHTYVNTCTHVRKYMHTQPYKKLHYFVVHSQIQVLHSRGRQIAQYTPLPLLSLRSAMEQSDSSQCQ</sequence>
<protein>
    <submittedName>
        <fullName evidence="1">Uncharacterized protein</fullName>
    </submittedName>
</protein>
<dbReference type="EMBL" id="CATNWA010004726">
    <property type="protein sequence ID" value="CAI9548534.1"/>
    <property type="molecule type" value="Genomic_DNA"/>
</dbReference>
<keyword evidence="2" id="KW-1185">Reference proteome</keyword>
<proteinExistence type="predicted"/>